<evidence type="ECO:0000256" key="6">
    <source>
        <dbReference type="ARBA" id="ARBA00022660"/>
    </source>
</evidence>
<evidence type="ECO:0000256" key="10">
    <source>
        <dbReference type="ARBA" id="ARBA00022989"/>
    </source>
</evidence>
<evidence type="ECO:0000256" key="7">
    <source>
        <dbReference type="ARBA" id="ARBA00022692"/>
    </source>
</evidence>
<dbReference type="InterPro" id="IPR050269">
    <property type="entry name" value="ComplexI_Subunit6"/>
</dbReference>
<feature type="transmembrane region" description="Helical" evidence="16">
    <location>
        <begin position="137"/>
        <end position="156"/>
    </location>
</feature>
<evidence type="ECO:0000256" key="14">
    <source>
        <dbReference type="ARBA" id="ARBA00031019"/>
    </source>
</evidence>
<comment type="similarity">
    <text evidence="2">Belongs to the complex I subunit 6 family.</text>
</comment>
<dbReference type="PANTHER" id="PTHR11435:SF1">
    <property type="entry name" value="NADH-UBIQUINONE OXIDOREDUCTASE CHAIN 6"/>
    <property type="match status" value="1"/>
</dbReference>
<keyword evidence="12 17" id="KW-0496">Mitochondrion</keyword>
<evidence type="ECO:0000256" key="1">
    <source>
        <dbReference type="ARBA" id="ARBA00004225"/>
    </source>
</evidence>
<dbReference type="AlphaFoldDB" id="A0A3G3MEM4"/>
<evidence type="ECO:0000256" key="2">
    <source>
        <dbReference type="ARBA" id="ARBA00005698"/>
    </source>
</evidence>
<comment type="catalytic activity">
    <reaction evidence="15">
        <text>a ubiquinone + NADH + 5 H(+)(in) = a ubiquinol + NAD(+) + 4 H(+)(out)</text>
        <dbReference type="Rhea" id="RHEA:29091"/>
        <dbReference type="Rhea" id="RHEA-COMP:9565"/>
        <dbReference type="Rhea" id="RHEA-COMP:9566"/>
        <dbReference type="ChEBI" id="CHEBI:15378"/>
        <dbReference type="ChEBI" id="CHEBI:16389"/>
        <dbReference type="ChEBI" id="CHEBI:17976"/>
        <dbReference type="ChEBI" id="CHEBI:57540"/>
        <dbReference type="ChEBI" id="CHEBI:57945"/>
        <dbReference type="EC" id="7.1.1.2"/>
    </reaction>
</comment>
<evidence type="ECO:0000256" key="8">
    <source>
        <dbReference type="ARBA" id="ARBA00022967"/>
    </source>
</evidence>
<keyword evidence="9" id="KW-0249">Electron transport</keyword>
<accession>A0A3G3MEM4</accession>
<dbReference type="EC" id="7.1.1.2" evidence="3"/>
<evidence type="ECO:0000256" key="16">
    <source>
        <dbReference type="SAM" id="Phobius"/>
    </source>
</evidence>
<dbReference type="GO" id="GO:0031966">
    <property type="term" value="C:mitochondrial membrane"/>
    <property type="evidence" value="ECO:0007669"/>
    <property type="project" value="UniProtKB-SubCell"/>
</dbReference>
<sequence>MLYIISMTICLWTMILIFMSHPISMGSILLIQTMMICFLTGFFNLNFWFSYILFLVMIGGMLILFIYMTSTASNEKFKFSMNMILLTLSLFMLITMFYLFTDNYSISQFSTNLNLQFNNKMLIFSLSKFFNYPMNNFILMMMIYLLITLIAIVKITNYKFGPLRQKS</sequence>
<keyword evidence="7 16" id="KW-0812">Transmembrane</keyword>
<reference evidence="17" key="1">
    <citation type="journal article" date="2015" name="Mol. Biol. Evol.">
        <title>Soup to Tree: The Phylogeny of Beetles Inferred by Mitochondrial Metagenomics of a Bornean Rainforest Sample.</title>
        <authorList>
            <person name="Crampton-Platt A."/>
            <person name="Timmermans M.J."/>
            <person name="Gimmel M.L."/>
            <person name="Kutty S.N."/>
            <person name="Cockerill T.D."/>
            <person name="Vun Khen C."/>
            <person name="Vogler A.P."/>
        </authorList>
    </citation>
    <scope>NUCLEOTIDE SEQUENCE</scope>
</reference>
<feature type="transmembrane region" description="Helical" evidence="16">
    <location>
        <begin position="48"/>
        <end position="67"/>
    </location>
</feature>
<feature type="transmembrane region" description="Helical" evidence="16">
    <location>
        <begin position="79"/>
        <end position="100"/>
    </location>
</feature>
<organism evidence="17">
    <name type="scientific">Coleoptera sp. ACP-2013</name>
    <dbReference type="NCBI Taxonomy" id="2485033"/>
    <lineage>
        <taxon>Eukaryota</taxon>
        <taxon>Metazoa</taxon>
        <taxon>Ecdysozoa</taxon>
        <taxon>Arthropoda</taxon>
        <taxon>Hexapoda</taxon>
        <taxon>Insecta</taxon>
        <taxon>Pterygota</taxon>
        <taxon>Neoptera</taxon>
        <taxon>Endopterygota</taxon>
        <taxon>Coleoptera</taxon>
    </lineage>
</organism>
<evidence type="ECO:0000256" key="4">
    <source>
        <dbReference type="ARBA" id="ARBA00021095"/>
    </source>
</evidence>
<gene>
    <name evidence="17" type="primary">nad6</name>
</gene>
<evidence type="ECO:0000256" key="11">
    <source>
        <dbReference type="ARBA" id="ARBA00023027"/>
    </source>
</evidence>
<keyword evidence="5" id="KW-0813">Transport</keyword>
<reference evidence="17" key="2">
    <citation type="submission" date="2018-09" db="EMBL/GenBank/DDBJ databases">
        <authorList>
            <person name="James G."/>
        </authorList>
    </citation>
    <scope>NUCLEOTIDE SEQUENCE</scope>
</reference>
<comment type="subcellular location">
    <subcellularLocation>
        <location evidence="1">Mitochondrion membrane</location>
        <topology evidence="1">Multi-pass membrane protein</topology>
    </subcellularLocation>
</comment>
<geneLocation type="mitochondrion" evidence="17"/>
<proteinExistence type="inferred from homology"/>
<evidence type="ECO:0000256" key="12">
    <source>
        <dbReference type="ARBA" id="ARBA00023128"/>
    </source>
</evidence>
<evidence type="ECO:0000256" key="13">
    <source>
        <dbReference type="ARBA" id="ARBA00023136"/>
    </source>
</evidence>
<evidence type="ECO:0000256" key="15">
    <source>
        <dbReference type="ARBA" id="ARBA00049551"/>
    </source>
</evidence>
<dbReference type="GO" id="GO:0008137">
    <property type="term" value="F:NADH dehydrogenase (ubiquinone) activity"/>
    <property type="evidence" value="ECO:0007669"/>
    <property type="project" value="UniProtKB-EC"/>
</dbReference>
<evidence type="ECO:0000256" key="5">
    <source>
        <dbReference type="ARBA" id="ARBA00022448"/>
    </source>
</evidence>
<keyword evidence="10 16" id="KW-1133">Transmembrane helix</keyword>
<name>A0A3G3MEM4_9COLE</name>
<keyword evidence="8" id="KW-1278">Translocase</keyword>
<keyword evidence="11" id="KW-0520">NAD</keyword>
<evidence type="ECO:0000256" key="9">
    <source>
        <dbReference type="ARBA" id="ARBA00022982"/>
    </source>
</evidence>
<evidence type="ECO:0000313" key="17">
    <source>
        <dbReference type="EMBL" id="AYR05280.1"/>
    </source>
</evidence>
<protein>
    <recommendedName>
        <fullName evidence="4">NADH-ubiquinone oxidoreductase chain 6</fullName>
        <ecNumber evidence="3">7.1.1.2</ecNumber>
    </recommendedName>
    <alternativeName>
        <fullName evidence="14">NADH dehydrogenase subunit 6</fullName>
    </alternativeName>
</protein>
<dbReference type="PANTHER" id="PTHR11435">
    <property type="entry name" value="NADH UBIQUINONE OXIDOREDUCTASE SUBUNIT ND6"/>
    <property type="match status" value="1"/>
</dbReference>
<keyword evidence="6" id="KW-0679">Respiratory chain</keyword>
<evidence type="ECO:0000256" key="3">
    <source>
        <dbReference type="ARBA" id="ARBA00012944"/>
    </source>
</evidence>
<keyword evidence="13 16" id="KW-0472">Membrane</keyword>
<feature type="transmembrane region" description="Helical" evidence="16">
    <location>
        <begin position="12"/>
        <end position="42"/>
    </location>
</feature>
<dbReference type="EMBL" id="MH940192">
    <property type="protein sequence ID" value="AYR05280.1"/>
    <property type="molecule type" value="Genomic_DNA"/>
</dbReference>